<feature type="compositionally biased region" description="Basic and acidic residues" evidence="1">
    <location>
        <begin position="466"/>
        <end position="475"/>
    </location>
</feature>
<dbReference type="PANTHER" id="PTHR37384:SF1">
    <property type="entry name" value="OS01G0835600 PROTEIN"/>
    <property type="match status" value="1"/>
</dbReference>
<feature type="region of interest" description="Disordered" evidence="1">
    <location>
        <begin position="278"/>
        <end position="302"/>
    </location>
</feature>
<dbReference type="GeneID" id="94348309"/>
<dbReference type="AlphaFoldDB" id="A0A976NY48"/>
<feature type="compositionally biased region" description="Polar residues" evidence="1">
    <location>
        <begin position="844"/>
        <end position="856"/>
    </location>
</feature>
<feature type="region of interest" description="Disordered" evidence="1">
    <location>
        <begin position="180"/>
        <end position="210"/>
    </location>
</feature>
<feature type="region of interest" description="Disordered" evidence="1">
    <location>
        <begin position="466"/>
        <end position="535"/>
    </location>
</feature>
<feature type="region of interest" description="Disordered" evidence="1">
    <location>
        <begin position="681"/>
        <end position="706"/>
    </location>
</feature>
<gene>
    <name evidence="3" type="ORF">CCR75_004552</name>
</gene>
<protein>
    <recommendedName>
        <fullName evidence="2">PTM/DIR17-like Tudor domain-containing protein</fullName>
    </recommendedName>
</protein>
<reference evidence="3 4" key="1">
    <citation type="journal article" date="2021" name="Genome Biol.">
        <title>AFLAP: assembly-free linkage analysis pipeline using k-mers from genome sequencing data.</title>
        <authorList>
            <person name="Fletcher K."/>
            <person name="Zhang L."/>
            <person name="Gil J."/>
            <person name="Han R."/>
            <person name="Cavanaugh K."/>
            <person name="Michelmore R."/>
        </authorList>
    </citation>
    <scope>NUCLEOTIDE SEQUENCE [LARGE SCALE GENOMIC DNA]</scope>
    <source>
        <strain evidence="3 4">SF5</strain>
    </source>
</reference>
<name>A0A976NY48_BRELC</name>
<dbReference type="Proteomes" id="UP000294530">
    <property type="component" value="Unassembled WGS sequence"/>
</dbReference>
<evidence type="ECO:0000256" key="1">
    <source>
        <dbReference type="SAM" id="MobiDB-lite"/>
    </source>
</evidence>
<feature type="domain" description="PTM/DIR17-like Tudor" evidence="2">
    <location>
        <begin position="25"/>
        <end position="71"/>
    </location>
</feature>
<sequence length="856" mass="94449">MVLFLVAIYLKPIIIARRKQRFPLGTRVSKYFNGFAEPFEGSVDQHSDVTNFYHISYDDGDSEEMTEDDVETYCVRLPSSKRTHEASKPQQILNETHQVMPPLAEEPSVSVNRVHHDNMASTVSVATPPVVSQGTSRQRPKVLSLNANAPAFVRITNATSSPSTKQAPLRVQIPETIVNENEVEEEEEEEEETIKEDDDCESDESVEGTPEEINELIGKPVERIVTKEGCGIDVVQGAVASYFPATKMFRVMYYDGECSDLPYHEVFNSIPADLRPLGSGHLKKRKSDERSRNGDTDDASPQLCKTRKLSTNFSASLKRGGSPTSPTIQENDMALIDTVEHNIVRKVLFIIVSTVNNAMMKSQLVVLSSTDLKDEEALKAFVRKDGLTSLAELISKWDNRVETEQGLLLVLKILAVLPGITKEAIMDSRIGKRVRAIEKRGDYQDLSIPGLASWVINKMKADVTEAQDISERETNKASQEATKHSQGSNGLRRSTSSHRSDGKRDDRTATTSKGAPNPSANKFSTSSPVTTGVAGLKRSNSANHLLNLMNSHNGRNASTTRSDRDIFGNRVIVEKKRRLGTAQNWRARRSTVVLDQVTRRVTEKAQDVGGLKPLEVVQEDWKPSKITFAGTDSVCSFDKEVEVSKLLVFRPSGSPKIPTFGRGKSLTGQLKSILRVRLSPRPASRLSTSKETSAPPKIHVTTRSESDSIVVLSPRSRATLEATNESPTFNTSRLSYVVSPTEKKKHSFSPPPCIPVSEQPPLGFIENDENTIIFHEDNRVKHLNARDEELHHTAASTLSPVVSEDESADVLETSCTDTNECVSKVGTTNPTTCSSKSTERNVERTSAVQQVTTLSG</sequence>
<dbReference type="RefSeq" id="XP_067821630.1">
    <property type="nucleotide sequence ID" value="XM_067962638.1"/>
</dbReference>
<feature type="compositionally biased region" description="Basic and acidic residues" evidence="1">
    <location>
        <begin position="498"/>
        <end position="508"/>
    </location>
</feature>
<evidence type="ECO:0000259" key="2">
    <source>
        <dbReference type="Pfam" id="PF21743"/>
    </source>
</evidence>
<dbReference type="PANTHER" id="PTHR37384">
    <property type="entry name" value="OS01G0835600 PROTEIN"/>
    <property type="match status" value="1"/>
</dbReference>
<proteinExistence type="predicted"/>
<feature type="compositionally biased region" description="Polar residues" evidence="1">
    <location>
        <begin position="509"/>
        <end position="530"/>
    </location>
</feature>
<dbReference type="KEGG" id="blac:94348309"/>
<dbReference type="EMBL" id="SHOA02000003">
    <property type="protein sequence ID" value="TDH72131.1"/>
    <property type="molecule type" value="Genomic_DNA"/>
</dbReference>
<dbReference type="CDD" id="cd20401">
    <property type="entry name" value="Tudor_AtPTM-like"/>
    <property type="match status" value="1"/>
</dbReference>
<evidence type="ECO:0000313" key="4">
    <source>
        <dbReference type="Proteomes" id="UP000294530"/>
    </source>
</evidence>
<dbReference type="OrthoDB" id="166976at2759"/>
<feature type="compositionally biased region" description="Polar residues" evidence="1">
    <location>
        <begin position="476"/>
        <end position="494"/>
    </location>
</feature>
<dbReference type="Pfam" id="PF21743">
    <property type="entry name" value="PTM_DIR17_Tudor"/>
    <property type="match status" value="1"/>
</dbReference>
<keyword evidence="4" id="KW-1185">Reference proteome</keyword>
<feature type="compositionally biased region" description="Basic and acidic residues" evidence="1">
    <location>
        <begin position="286"/>
        <end position="295"/>
    </location>
</feature>
<accession>A0A976NY48</accession>
<dbReference type="Gene3D" id="2.30.30.140">
    <property type="match status" value="1"/>
</dbReference>
<comment type="caution">
    <text evidence="3">The sequence shown here is derived from an EMBL/GenBank/DDBJ whole genome shotgun (WGS) entry which is preliminary data.</text>
</comment>
<feature type="region of interest" description="Disordered" evidence="1">
    <location>
        <begin position="828"/>
        <end position="856"/>
    </location>
</feature>
<evidence type="ECO:0000313" key="3">
    <source>
        <dbReference type="EMBL" id="TDH72131.1"/>
    </source>
</evidence>
<feature type="compositionally biased region" description="Acidic residues" evidence="1">
    <location>
        <begin position="181"/>
        <end position="210"/>
    </location>
</feature>
<organism evidence="3 4">
    <name type="scientific">Bremia lactucae</name>
    <name type="common">Lettuce downy mildew</name>
    <dbReference type="NCBI Taxonomy" id="4779"/>
    <lineage>
        <taxon>Eukaryota</taxon>
        <taxon>Sar</taxon>
        <taxon>Stramenopiles</taxon>
        <taxon>Oomycota</taxon>
        <taxon>Peronosporomycetes</taxon>
        <taxon>Peronosporales</taxon>
        <taxon>Peronosporaceae</taxon>
        <taxon>Bremia</taxon>
    </lineage>
</organism>
<dbReference type="InterPro" id="IPR047365">
    <property type="entry name" value="Tudor_AtPTM-like"/>
</dbReference>